<dbReference type="AlphaFoldDB" id="A0A938WUK0"/>
<comment type="caution">
    <text evidence="1">The sequence shown here is derived from an EMBL/GenBank/DDBJ whole genome shotgun (WGS) entry which is preliminary data.</text>
</comment>
<dbReference type="SUPFAM" id="SSF53187">
    <property type="entry name" value="Zn-dependent exopeptidases"/>
    <property type="match status" value="1"/>
</dbReference>
<dbReference type="Proteomes" id="UP000706891">
    <property type="component" value="Unassembled WGS sequence"/>
</dbReference>
<organism evidence="1 2">
    <name type="scientific">Marseilla massiliensis</name>
    <dbReference type="NCBI Taxonomy" id="1841864"/>
    <lineage>
        <taxon>Bacteria</taxon>
        <taxon>Pseudomonadati</taxon>
        <taxon>Bacteroidota</taxon>
        <taxon>Bacteroidia</taxon>
        <taxon>Bacteroidales</taxon>
        <taxon>Prevotellaceae</taxon>
        <taxon>Marseilla</taxon>
    </lineage>
</organism>
<accession>A0A938WUK0</accession>
<evidence type="ECO:0000313" key="1">
    <source>
        <dbReference type="EMBL" id="MBM6674399.1"/>
    </source>
</evidence>
<gene>
    <name evidence="1" type="ORF">H6A34_11005</name>
</gene>
<evidence type="ECO:0000313" key="2">
    <source>
        <dbReference type="Proteomes" id="UP000706891"/>
    </source>
</evidence>
<sequence>MDFKLLKQLYKIHSKSGYEGKIISFVCKWTNKNIQGAKMELDWNTGNIYITKGTAKTYPCMVAHLDQVQKYHPTDFTVIETKDLLFGYSPTERSFCGLGADDKNGIWLCLQCLQKFNEIKVAFFVGEEVGCIGSSKANMEFFNDCRFVIQPDRRGNTDVITHIGFMDICSDDFIKDITPEKFGYTPTEGMMTDVEQLKENGLNVSCINVSCGYYEPHTDNEFTDKNDLMKCLDFIEHIITSCNKVYPHEPGRMKGYDCQLVWWEQYEEMYELVRDSLISDPTLTPTDLHSFYHEEYPLLGLDDFAMICDDAMAELYYERNEDAA</sequence>
<dbReference type="Gene3D" id="3.40.630.10">
    <property type="entry name" value="Zn peptidases"/>
    <property type="match status" value="1"/>
</dbReference>
<reference evidence="1" key="2">
    <citation type="journal article" date="2021" name="Sci. Rep.">
        <title>The distribution of antibiotic resistance genes in chicken gut microbiota commensals.</title>
        <authorList>
            <person name="Juricova H."/>
            <person name="Matiasovicova J."/>
            <person name="Kubasova T."/>
            <person name="Cejkova D."/>
            <person name="Rychlik I."/>
        </authorList>
    </citation>
    <scope>NUCLEOTIDE SEQUENCE</scope>
    <source>
        <strain evidence="1">An824</strain>
    </source>
</reference>
<dbReference type="RefSeq" id="WP_205105558.1">
    <property type="nucleotide sequence ID" value="NZ_JACJJG010000077.1"/>
</dbReference>
<reference evidence="1" key="1">
    <citation type="submission" date="2020-08" db="EMBL/GenBank/DDBJ databases">
        <authorList>
            <person name="Cejkova D."/>
            <person name="Kubasova T."/>
            <person name="Jahodarova E."/>
            <person name="Rychlik I."/>
        </authorList>
    </citation>
    <scope>NUCLEOTIDE SEQUENCE</scope>
    <source>
        <strain evidence="1">An824</strain>
    </source>
</reference>
<dbReference type="EMBL" id="JACJJG010000077">
    <property type="protein sequence ID" value="MBM6674399.1"/>
    <property type="molecule type" value="Genomic_DNA"/>
</dbReference>
<keyword evidence="2" id="KW-1185">Reference proteome</keyword>
<evidence type="ECO:0008006" key="3">
    <source>
        <dbReference type="Google" id="ProtNLM"/>
    </source>
</evidence>
<protein>
    <recommendedName>
        <fullName evidence="3">Peptidase T-like protein</fullName>
    </recommendedName>
</protein>
<proteinExistence type="predicted"/>
<name>A0A938WUK0_9BACT</name>